<keyword evidence="3" id="KW-1185">Reference proteome</keyword>
<comment type="caution">
    <text evidence="2">The sequence shown here is derived from an EMBL/GenBank/DDBJ whole genome shotgun (WGS) entry which is preliminary data.</text>
</comment>
<evidence type="ECO:0000313" key="2">
    <source>
        <dbReference type="EMBL" id="RNB70304.1"/>
    </source>
</evidence>
<keyword evidence="1" id="KW-1133">Transmembrane helix</keyword>
<organism evidence="2 3">
    <name type="scientific">Brevibacillus invocatus</name>
    <dbReference type="NCBI Taxonomy" id="173959"/>
    <lineage>
        <taxon>Bacteria</taxon>
        <taxon>Bacillati</taxon>
        <taxon>Bacillota</taxon>
        <taxon>Bacilli</taxon>
        <taxon>Bacillales</taxon>
        <taxon>Paenibacillaceae</taxon>
        <taxon>Brevibacillus</taxon>
    </lineage>
</organism>
<dbReference type="AlphaFoldDB" id="A0A3M8C3T2"/>
<dbReference type="EMBL" id="RHHR01000034">
    <property type="protein sequence ID" value="RNB70304.1"/>
    <property type="molecule type" value="Genomic_DNA"/>
</dbReference>
<feature type="transmembrane region" description="Helical" evidence="1">
    <location>
        <begin position="18"/>
        <end position="37"/>
    </location>
</feature>
<evidence type="ECO:0000313" key="3">
    <source>
        <dbReference type="Proteomes" id="UP000282028"/>
    </source>
</evidence>
<keyword evidence="1" id="KW-0472">Membrane</keyword>
<evidence type="ECO:0000256" key="1">
    <source>
        <dbReference type="SAM" id="Phobius"/>
    </source>
</evidence>
<gene>
    <name evidence="2" type="ORF">EDM52_17215</name>
</gene>
<keyword evidence="1" id="KW-0812">Transmembrane</keyword>
<proteinExistence type="predicted"/>
<dbReference type="OrthoDB" id="2474276at2"/>
<sequence>METTTNVNPPRKSYKKTLLIIGAAAVVVIGGLGTAYAKLDLFKSSKTIYLQSEAESMMKLSSDFSKSYAEYEAYMKPYLEKPVHSKTELSDIQIDADIPDPQAEKVLDLLSSAKIIMNSNIDEQKKQQSGNLEVHLSEKKLATLEFFLNDTLVGFKLPEFYSKYAYVDLKDRETIAQNFGEELPKRFLTYGDLFKAVEVNSDEVKSIMTPYALLYANSLKDSQISMKKDVAFNEEGYQTNVREVTVSFTPEEASALLTQIAEKAKTDEKLFDLIYTRYNNMYTLMNDTGYEVGPSITREEFKKSFDQTFTDLIEDVKVEEPNKEEKLNMVVLIDSNHQILSRKLLVAEKDKESVFWQSVSYQNGADTYHRYSLQDPENADSNKLSLSYKAKEEQGKTNGTFGFLLVDESRPVMDLKTTFETTKQDKKEDGTYDFNLALQDDTALQTVSLSGKITSTTTNTDNGRESTADVTLHFDETPELPKGVSMKLKTTEEFGKPLEIPQVNDSNGINLATITEEQMMEIQQEVGISMQTFMEENAELFQEFMMMP</sequence>
<protein>
    <submittedName>
        <fullName evidence="2">Uncharacterized protein</fullName>
    </submittedName>
</protein>
<reference evidence="2 3" key="1">
    <citation type="submission" date="2018-10" db="EMBL/GenBank/DDBJ databases">
        <title>Phylogenomics of Brevibacillus.</title>
        <authorList>
            <person name="Dunlap C."/>
        </authorList>
    </citation>
    <scope>NUCLEOTIDE SEQUENCE [LARGE SCALE GENOMIC DNA]</scope>
    <source>
        <strain evidence="2 3">JCM 12215</strain>
    </source>
</reference>
<accession>A0A3M8C3T2</accession>
<dbReference type="RefSeq" id="WP_122910187.1">
    <property type="nucleotide sequence ID" value="NZ_CBCSBE010000010.1"/>
</dbReference>
<dbReference type="Proteomes" id="UP000282028">
    <property type="component" value="Unassembled WGS sequence"/>
</dbReference>
<name>A0A3M8C3T2_9BACL</name>